<accession>A0A6J7DVS0</accession>
<dbReference type="InterPro" id="IPR006976">
    <property type="entry name" value="VanZ-like"/>
</dbReference>
<reference evidence="3" key="1">
    <citation type="submission" date="2020-05" db="EMBL/GenBank/DDBJ databases">
        <authorList>
            <person name="Chiriac C."/>
            <person name="Salcher M."/>
            <person name="Ghai R."/>
            <person name="Kavagutti S V."/>
        </authorList>
    </citation>
    <scope>NUCLEOTIDE SEQUENCE</scope>
</reference>
<feature type="transmembrane region" description="Helical" evidence="1">
    <location>
        <begin position="47"/>
        <end position="64"/>
    </location>
</feature>
<organism evidence="3">
    <name type="scientific">freshwater metagenome</name>
    <dbReference type="NCBI Taxonomy" id="449393"/>
    <lineage>
        <taxon>unclassified sequences</taxon>
        <taxon>metagenomes</taxon>
        <taxon>ecological metagenomes</taxon>
    </lineage>
</organism>
<name>A0A6J7DVS0_9ZZZZ</name>
<feature type="domain" description="VanZ-like" evidence="2">
    <location>
        <begin position="42"/>
        <end position="114"/>
    </location>
</feature>
<gene>
    <name evidence="3" type="ORF">UFOPK3423_00939</name>
</gene>
<evidence type="ECO:0000313" key="3">
    <source>
        <dbReference type="EMBL" id="CAB4874756.1"/>
    </source>
</evidence>
<dbReference type="NCBIfam" id="NF037970">
    <property type="entry name" value="vanZ_1"/>
    <property type="match status" value="1"/>
</dbReference>
<sequence length="123" mass="13239">MARSRSLPGLLWRFGPPVLVMGVIFALSAQPDLNSGLGVADAIGRKLVHMASYALLFLLWMRALNGRCLPAALIAVAYAVTDELHQGFVPGRHGTPVDVFIDGGGVLLAWWLWSRRTSSAARG</sequence>
<feature type="transmembrane region" description="Helical" evidence="1">
    <location>
        <begin position="7"/>
        <end position="27"/>
    </location>
</feature>
<dbReference type="AlphaFoldDB" id="A0A6J7DVS0"/>
<keyword evidence="1" id="KW-0472">Membrane</keyword>
<dbReference type="EMBL" id="CAFBLQ010000093">
    <property type="protein sequence ID" value="CAB4874756.1"/>
    <property type="molecule type" value="Genomic_DNA"/>
</dbReference>
<keyword evidence="1" id="KW-0812">Transmembrane</keyword>
<proteinExistence type="predicted"/>
<evidence type="ECO:0000259" key="2">
    <source>
        <dbReference type="Pfam" id="PF04892"/>
    </source>
</evidence>
<evidence type="ECO:0000256" key="1">
    <source>
        <dbReference type="SAM" id="Phobius"/>
    </source>
</evidence>
<protein>
    <submittedName>
        <fullName evidence="3">Unannotated protein</fullName>
    </submittedName>
</protein>
<keyword evidence="1" id="KW-1133">Transmembrane helix</keyword>
<dbReference type="Pfam" id="PF04892">
    <property type="entry name" value="VanZ"/>
    <property type="match status" value="1"/>
</dbReference>